<organism evidence="1 2">
    <name type="scientific">Methylococcus capsulatus (strain ATCC 33009 / NCIMB 11132 / Bath)</name>
    <dbReference type="NCBI Taxonomy" id="243233"/>
    <lineage>
        <taxon>Bacteria</taxon>
        <taxon>Pseudomonadati</taxon>
        <taxon>Pseudomonadota</taxon>
        <taxon>Gammaproteobacteria</taxon>
        <taxon>Methylococcales</taxon>
        <taxon>Methylococcaceae</taxon>
        <taxon>Methylococcus</taxon>
    </lineage>
</organism>
<evidence type="ECO:0000313" key="2">
    <source>
        <dbReference type="Proteomes" id="UP000006821"/>
    </source>
</evidence>
<dbReference type="STRING" id="243233.MCA0923"/>
<dbReference type="AlphaFoldDB" id="Q60AE1"/>
<gene>
    <name evidence="1" type="ordered locus">MCA0923</name>
</gene>
<sequence>MKHPSYQFITASNEHRHIICHNFLYLSISNRSGISKQNWNGYDI</sequence>
<evidence type="ECO:0000313" key="1">
    <source>
        <dbReference type="EMBL" id="AAU92804.1"/>
    </source>
</evidence>
<protein>
    <submittedName>
        <fullName evidence="1">Uncharacterized protein</fullName>
    </submittedName>
</protein>
<dbReference type="Proteomes" id="UP000006821">
    <property type="component" value="Chromosome"/>
</dbReference>
<dbReference type="KEGG" id="mca:MCA0923"/>
<reference evidence="1 2" key="1">
    <citation type="journal article" date="2004" name="PLoS Biol.">
        <title>Genomic insights into methanotrophy: the complete genome sequence of Methylococcus capsulatus (Bath).</title>
        <authorList>
            <person name="Ward N.L."/>
            <person name="Larsen O."/>
            <person name="Sakwa J."/>
            <person name="Bruseth L."/>
            <person name="Khouri H.M."/>
            <person name="Durkin A.S."/>
            <person name="Dimitrov G."/>
            <person name="Jiang L."/>
            <person name="Scanlan D."/>
            <person name="Kang K.H."/>
            <person name="Lewis M.R."/>
            <person name="Nelson K.E."/>
            <person name="Methe B.A."/>
            <person name="Wu M."/>
            <person name="Heidelberg J.F."/>
            <person name="Paulsen I.T."/>
            <person name="Fouts D.E."/>
            <person name="Ravel J."/>
            <person name="Tettelin H."/>
            <person name="Ren Q."/>
            <person name="Read T.D."/>
            <person name="DeBoy R.T."/>
            <person name="Seshadri R."/>
            <person name="Salzberg S.L."/>
            <person name="Jensen H.B."/>
            <person name="Birkeland N.K."/>
            <person name="Nelson W.C."/>
            <person name="Dodson R.J."/>
            <person name="Grindhaug S.H."/>
            <person name="Holt I.E."/>
            <person name="Eidhammer I."/>
            <person name="Jonasen I."/>
            <person name="Vanaken S."/>
            <person name="Utterback T.R."/>
            <person name="Feldblyum T.V."/>
            <person name="Fraser C.M."/>
            <person name="Lillehaug J.R."/>
            <person name="Eisen J.A."/>
        </authorList>
    </citation>
    <scope>NUCLEOTIDE SEQUENCE [LARGE SCALE GENOMIC DNA]</scope>
    <source>
        <strain evidence="2">ATCC 33009 / NCIMB 11132 / Bath</strain>
    </source>
</reference>
<name>Q60AE1_METCA</name>
<proteinExistence type="predicted"/>
<dbReference type="EMBL" id="AE017282">
    <property type="protein sequence ID" value="AAU92804.1"/>
    <property type="molecule type" value="Genomic_DNA"/>
</dbReference>
<accession>Q60AE1</accession>
<dbReference type="HOGENOM" id="CLU_3218486_0_0_6"/>